<protein>
    <submittedName>
        <fullName evidence="1">AL607142.1 protein</fullName>
    </submittedName>
</protein>
<evidence type="ECO:0000313" key="2">
    <source>
        <dbReference type="Proteomes" id="UP001152836"/>
    </source>
</evidence>
<keyword evidence="2" id="KW-1185">Reference proteome</keyword>
<accession>A0AAU9ZFJ9</accession>
<dbReference type="EMBL" id="CALSGD010001432">
    <property type="protein sequence ID" value="CAH6790798.1"/>
    <property type="molecule type" value="Genomic_DNA"/>
</dbReference>
<sequence length="52" mass="6406">MNAGFQREQRFSFGHRKWCLQRRNTLCLPRPWLQFSLLQHRVMWHLSHTGVL</sequence>
<dbReference type="Proteomes" id="UP001152836">
    <property type="component" value="Unassembled WGS sequence"/>
</dbReference>
<reference evidence="1" key="1">
    <citation type="submission" date="2022-06" db="EMBL/GenBank/DDBJ databases">
        <authorList>
            <person name="Andreotti S."/>
            <person name="Wyler E."/>
        </authorList>
    </citation>
    <scope>NUCLEOTIDE SEQUENCE</scope>
</reference>
<proteinExistence type="predicted"/>
<evidence type="ECO:0000313" key="1">
    <source>
        <dbReference type="EMBL" id="CAH6790798.1"/>
    </source>
</evidence>
<name>A0AAU9ZFJ9_PHORO</name>
<organism evidence="1 2">
    <name type="scientific">Phodopus roborovskii</name>
    <name type="common">Roborovski's desert hamster</name>
    <name type="synonym">Cricetulus roborovskii</name>
    <dbReference type="NCBI Taxonomy" id="109678"/>
    <lineage>
        <taxon>Eukaryota</taxon>
        <taxon>Metazoa</taxon>
        <taxon>Chordata</taxon>
        <taxon>Craniata</taxon>
        <taxon>Vertebrata</taxon>
        <taxon>Euteleostomi</taxon>
        <taxon>Mammalia</taxon>
        <taxon>Eutheria</taxon>
        <taxon>Euarchontoglires</taxon>
        <taxon>Glires</taxon>
        <taxon>Rodentia</taxon>
        <taxon>Myomorpha</taxon>
        <taxon>Muroidea</taxon>
        <taxon>Cricetidae</taxon>
        <taxon>Cricetinae</taxon>
        <taxon>Phodopus</taxon>
    </lineage>
</organism>
<comment type="caution">
    <text evidence="1">The sequence shown here is derived from an EMBL/GenBank/DDBJ whole genome shotgun (WGS) entry which is preliminary data.</text>
</comment>
<dbReference type="AlphaFoldDB" id="A0AAU9ZFJ9"/>
<gene>
    <name evidence="1" type="primary">AL607142.1</name>
    <name evidence="1" type="ORF">PHOROB_LOCUS8056</name>
</gene>